<comment type="subcellular location">
    <subcellularLocation>
        <location evidence="6">Golgi apparatus membrane</location>
        <topology evidence="6">Multi-pass membrane protein</topology>
    </subcellularLocation>
    <subcellularLocation>
        <location evidence="1">Membrane</location>
        <topology evidence="1">Multi-pass membrane protein</topology>
    </subcellularLocation>
</comment>
<dbReference type="Proteomes" id="UP000007875">
    <property type="component" value="Unassembled WGS sequence"/>
</dbReference>
<dbReference type="GO" id="GO:0000139">
    <property type="term" value="C:Golgi membrane"/>
    <property type="evidence" value="ECO:0007669"/>
    <property type="project" value="UniProtKB-SubCell"/>
</dbReference>
<dbReference type="GeneTree" id="ENSGT00390000010157"/>
<dbReference type="eggNOG" id="KOG3114">
    <property type="taxonomic scope" value="Eukaryota"/>
</dbReference>
<dbReference type="HOGENOM" id="CLU_059606_0_1_1"/>
<dbReference type="Pfam" id="PF04893">
    <property type="entry name" value="Yip1"/>
    <property type="match status" value="1"/>
</dbReference>
<accession>H2Z156</accession>
<feature type="transmembrane region" description="Helical" evidence="6">
    <location>
        <begin position="156"/>
        <end position="180"/>
    </location>
</feature>
<keyword evidence="3 6" id="KW-0812">Transmembrane</keyword>
<comment type="similarity">
    <text evidence="2 6">Belongs to the YIP1 family.</text>
</comment>
<feature type="region of interest" description="Disordered" evidence="7">
    <location>
        <begin position="1"/>
        <end position="62"/>
    </location>
</feature>
<protein>
    <recommendedName>
        <fullName evidence="6">Protein YIPF</fullName>
    </recommendedName>
</protein>
<evidence type="ECO:0000313" key="10">
    <source>
        <dbReference type="Proteomes" id="UP000007875"/>
    </source>
</evidence>
<dbReference type="OMA" id="VFRRCVA"/>
<evidence type="ECO:0000256" key="1">
    <source>
        <dbReference type="ARBA" id="ARBA00004141"/>
    </source>
</evidence>
<dbReference type="InParanoid" id="H2Z156"/>
<dbReference type="PANTHER" id="PTHR12822:SF2">
    <property type="entry name" value="PROTEIN YIPF"/>
    <property type="match status" value="1"/>
</dbReference>
<dbReference type="AlphaFoldDB" id="H2Z156"/>
<evidence type="ECO:0000259" key="8">
    <source>
        <dbReference type="Pfam" id="PF04893"/>
    </source>
</evidence>
<feature type="transmembrane region" description="Helical" evidence="6">
    <location>
        <begin position="219"/>
        <end position="241"/>
    </location>
</feature>
<organism evidence="9 10">
    <name type="scientific">Ciona savignyi</name>
    <name type="common">Pacific transparent sea squirt</name>
    <dbReference type="NCBI Taxonomy" id="51511"/>
    <lineage>
        <taxon>Eukaryota</taxon>
        <taxon>Metazoa</taxon>
        <taxon>Chordata</taxon>
        <taxon>Tunicata</taxon>
        <taxon>Ascidiacea</taxon>
        <taxon>Phlebobranchia</taxon>
        <taxon>Cionidae</taxon>
        <taxon>Ciona</taxon>
    </lineage>
</organism>
<evidence type="ECO:0000256" key="6">
    <source>
        <dbReference type="RuleBase" id="RU361264"/>
    </source>
</evidence>
<evidence type="ECO:0000256" key="2">
    <source>
        <dbReference type="ARBA" id="ARBA00010596"/>
    </source>
</evidence>
<proteinExistence type="inferred from homology"/>
<evidence type="ECO:0000256" key="3">
    <source>
        <dbReference type="ARBA" id="ARBA00022692"/>
    </source>
</evidence>
<reference evidence="10" key="1">
    <citation type="submission" date="2003-08" db="EMBL/GenBank/DDBJ databases">
        <authorList>
            <person name="Birren B."/>
            <person name="Nusbaum C."/>
            <person name="Abebe A."/>
            <person name="Abouelleil A."/>
            <person name="Adekoya E."/>
            <person name="Ait-zahra M."/>
            <person name="Allen N."/>
            <person name="Allen T."/>
            <person name="An P."/>
            <person name="Anderson M."/>
            <person name="Anderson S."/>
            <person name="Arachchi H."/>
            <person name="Armbruster J."/>
            <person name="Bachantsang P."/>
            <person name="Baldwin J."/>
            <person name="Barry A."/>
            <person name="Bayul T."/>
            <person name="Blitshsteyn B."/>
            <person name="Bloom T."/>
            <person name="Blye J."/>
            <person name="Boguslavskiy L."/>
            <person name="Borowsky M."/>
            <person name="Boukhgalter B."/>
            <person name="Brunache A."/>
            <person name="Butler J."/>
            <person name="Calixte N."/>
            <person name="Calvo S."/>
            <person name="Camarata J."/>
            <person name="Campo K."/>
            <person name="Chang J."/>
            <person name="Cheshatsang Y."/>
            <person name="Citroen M."/>
            <person name="Collymore A."/>
            <person name="Considine T."/>
            <person name="Cook A."/>
            <person name="Cooke P."/>
            <person name="Corum B."/>
            <person name="Cuomo C."/>
            <person name="David R."/>
            <person name="Dawoe T."/>
            <person name="Degray S."/>
            <person name="Dodge S."/>
            <person name="Dooley K."/>
            <person name="Dorje P."/>
            <person name="Dorjee K."/>
            <person name="Dorris L."/>
            <person name="Duffey N."/>
            <person name="Dupes A."/>
            <person name="Elkins T."/>
            <person name="Engels R."/>
            <person name="Erickson J."/>
            <person name="Farina A."/>
            <person name="Faro S."/>
            <person name="Ferreira P."/>
            <person name="Fischer H."/>
            <person name="Fitzgerald M."/>
            <person name="Foley K."/>
            <person name="Gage D."/>
            <person name="Galagan J."/>
            <person name="Gearin G."/>
            <person name="Gnerre S."/>
            <person name="Gnirke A."/>
            <person name="Goyette A."/>
            <person name="Graham J."/>
            <person name="Grandbois E."/>
            <person name="Gyaltsen K."/>
            <person name="Hafez N."/>
            <person name="Hagopian D."/>
            <person name="Hagos B."/>
            <person name="Hall J."/>
            <person name="Hatcher B."/>
            <person name="Heller A."/>
            <person name="Higgins H."/>
            <person name="Honan T."/>
            <person name="Horn A."/>
            <person name="Houde N."/>
            <person name="Hughes L."/>
            <person name="Hulme W."/>
            <person name="Husby E."/>
            <person name="Iliev I."/>
            <person name="Jaffe D."/>
            <person name="Jones C."/>
            <person name="Kamal M."/>
            <person name="Kamat A."/>
            <person name="Kamvysselis M."/>
            <person name="Karlsson E."/>
            <person name="Kells C."/>
            <person name="Kieu A."/>
            <person name="Kisner P."/>
            <person name="Kodira C."/>
            <person name="Kulbokas E."/>
            <person name="Labutti K."/>
            <person name="Lama D."/>
            <person name="Landers T."/>
            <person name="Leger J."/>
            <person name="Levine S."/>
            <person name="Lewis D."/>
            <person name="Lewis T."/>
            <person name="Lindblad-toh K."/>
            <person name="Liu X."/>
            <person name="Lokyitsang T."/>
            <person name="Lokyitsang Y."/>
            <person name="Lucien O."/>
            <person name="Lui A."/>
            <person name="Ma L.J."/>
            <person name="Mabbitt R."/>
            <person name="Macdonald J."/>
            <person name="Maclean C."/>
            <person name="Major J."/>
            <person name="Manning J."/>
            <person name="Marabella R."/>
            <person name="Maru K."/>
            <person name="Matthews C."/>
            <person name="Mauceli E."/>
            <person name="Mccarthy M."/>
            <person name="Mcdonough S."/>
            <person name="Mcghee T."/>
            <person name="Meldrim J."/>
            <person name="Meneus L."/>
            <person name="Mesirov J."/>
            <person name="Mihalev A."/>
            <person name="Mihova T."/>
            <person name="Mikkelsen T."/>
            <person name="Mlenga V."/>
            <person name="Moru K."/>
            <person name="Mozes J."/>
            <person name="Mulrain L."/>
            <person name="Munson G."/>
            <person name="Naylor J."/>
            <person name="Newes C."/>
            <person name="Nguyen C."/>
            <person name="Nguyen N."/>
            <person name="Nguyen T."/>
            <person name="Nicol R."/>
            <person name="Nielsen C."/>
            <person name="Nizzari M."/>
            <person name="Norbu C."/>
            <person name="Norbu N."/>
            <person name="O'donnell P."/>
            <person name="Okoawo O."/>
            <person name="O'leary S."/>
            <person name="Omotosho B."/>
            <person name="O'neill K."/>
            <person name="Osman S."/>
            <person name="Parker S."/>
            <person name="Perrin D."/>
            <person name="Phunkhang P."/>
            <person name="Piqani B."/>
            <person name="Purcell S."/>
            <person name="Rachupka T."/>
            <person name="Ramasamy U."/>
            <person name="Rameau R."/>
            <person name="Ray V."/>
            <person name="Raymond C."/>
            <person name="Retta R."/>
            <person name="Richardson S."/>
            <person name="Rise C."/>
            <person name="Rodriguez J."/>
            <person name="Rogers J."/>
            <person name="Rogov P."/>
            <person name="Rutman M."/>
            <person name="Schupbach R."/>
            <person name="Seaman C."/>
            <person name="Settipalli S."/>
            <person name="Sharpe T."/>
            <person name="Sheridan J."/>
            <person name="Sherpa N."/>
            <person name="Shi J."/>
            <person name="Smirnov S."/>
            <person name="Smith C."/>
            <person name="Sougnez C."/>
            <person name="Spencer B."/>
            <person name="Stalker J."/>
            <person name="Stange-thomann N."/>
            <person name="Stavropoulos S."/>
            <person name="Stetson K."/>
            <person name="Stone C."/>
            <person name="Stone S."/>
            <person name="Stubbs M."/>
            <person name="Talamas J."/>
            <person name="Tchuinga P."/>
            <person name="Tenzing P."/>
            <person name="Tesfaye S."/>
            <person name="Theodore J."/>
            <person name="Thoulutsang Y."/>
            <person name="Topham K."/>
            <person name="Towey S."/>
            <person name="Tsamla T."/>
            <person name="Tsomo N."/>
            <person name="Vallee D."/>
            <person name="Vassiliev H."/>
            <person name="Venkataraman V."/>
            <person name="Vinson J."/>
            <person name="Vo A."/>
            <person name="Wade C."/>
            <person name="Wang S."/>
            <person name="Wangchuk T."/>
            <person name="Wangdi T."/>
            <person name="Whittaker C."/>
            <person name="Wilkinson J."/>
            <person name="Wu Y."/>
            <person name="Wyman D."/>
            <person name="Yadav S."/>
            <person name="Yang S."/>
            <person name="Yang X."/>
            <person name="Yeager S."/>
            <person name="Yee E."/>
            <person name="Young G."/>
            <person name="Zainoun J."/>
            <person name="Zembeck L."/>
            <person name="Zimmer A."/>
            <person name="Zody M."/>
            <person name="Lander E."/>
        </authorList>
    </citation>
    <scope>NUCLEOTIDE SEQUENCE [LARGE SCALE GENOMIC DNA]</scope>
</reference>
<dbReference type="GO" id="GO:0031267">
    <property type="term" value="F:small GTPase binding"/>
    <property type="evidence" value="ECO:0007669"/>
    <property type="project" value="InterPro"/>
</dbReference>
<evidence type="ECO:0000256" key="7">
    <source>
        <dbReference type="SAM" id="MobiDB-lite"/>
    </source>
</evidence>
<dbReference type="GO" id="GO:0016192">
    <property type="term" value="P:vesicle-mediated transport"/>
    <property type="evidence" value="ECO:0007669"/>
    <property type="project" value="InterPro"/>
</dbReference>
<feature type="compositionally biased region" description="Basic and acidic residues" evidence="7">
    <location>
        <begin position="8"/>
        <end position="22"/>
    </location>
</feature>
<dbReference type="InterPro" id="IPR039765">
    <property type="entry name" value="Yip5/YIPF1/YIPF2"/>
</dbReference>
<sequence>MTSQDTKINLEDENKDMWHEEVGGQSSGAATLNLEDEGNTHTFTEFPTSAADADDDADDTSNLINENKNPIWTFAYYQELFNVNTNTVLDRIKGSMIPSPKQTFTRRYIGGRPDMYGPFWICATLVLAIGVCGNLTTLLSHVSDESYHYTPQFERLSIAAILVYSYTFLIPLLIKGVLWWRKTSTGHSVTDIICTYGYSLFIFIPVCILLLVPSNIFDWIALSIAIVLSGSCIAVSLWPALRDDSRQVAILFTAIILVLHTALGVSFRL</sequence>
<evidence type="ECO:0000313" key="9">
    <source>
        <dbReference type="Ensembl" id="ENSCSAVP00000011318.1"/>
    </source>
</evidence>
<name>H2Z156_CIOSA</name>
<dbReference type="Ensembl" id="ENSCSAVT00000011451.1">
    <property type="protein sequence ID" value="ENSCSAVP00000011318.1"/>
    <property type="gene ID" value="ENSCSAVG00000006622.1"/>
</dbReference>
<evidence type="ECO:0000256" key="4">
    <source>
        <dbReference type="ARBA" id="ARBA00022989"/>
    </source>
</evidence>
<reference evidence="9" key="2">
    <citation type="submission" date="2025-08" db="UniProtKB">
        <authorList>
            <consortium name="Ensembl"/>
        </authorList>
    </citation>
    <scope>IDENTIFICATION</scope>
</reference>
<feature type="transmembrane region" description="Helical" evidence="6">
    <location>
        <begin position="116"/>
        <end position="136"/>
    </location>
</feature>
<feature type="domain" description="Yip1" evidence="8">
    <location>
        <begin position="96"/>
        <end position="263"/>
    </location>
</feature>
<keyword evidence="5 6" id="KW-0472">Membrane</keyword>
<reference evidence="9" key="3">
    <citation type="submission" date="2025-09" db="UniProtKB">
        <authorList>
            <consortium name="Ensembl"/>
        </authorList>
    </citation>
    <scope>IDENTIFICATION</scope>
</reference>
<keyword evidence="4 6" id="KW-1133">Transmembrane helix</keyword>
<evidence type="ECO:0000256" key="5">
    <source>
        <dbReference type="ARBA" id="ARBA00023136"/>
    </source>
</evidence>
<feature type="transmembrane region" description="Helical" evidence="6">
    <location>
        <begin position="248"/>
        <end position="267"/>
    </location>
</feature>
<dbReference type="InterPro" id="IPR006977">
    <property type="entry name" value="Yip1_dom"/>
</dbReference>
<dbReference type="STRING" id="51511.ENSCSAVP00000011318"/>
<dbReference type="PANTHER" id="PTHR12822">
    <property type="entry name" value="PROTEIN YIPF"/>
    <property type="match status" value="1"/>
</dbReference>
<feature type="transmembrane region" description="Helical" evidence="6">
    <location>
        <begin position="192"/>
        <end position="213"/>
    </location>
</feature>
<keyword evidence="10" id="KW-1185">Reference proteome</keyword>
<dbReference type="FunCoup" id="H2Z156">
    <property type="interactions" value="67"/>
</dbReference>